<protein>
    <recommendedName>
        <fullName evidence="4">AB hydrolase-1 domain-containing protein</fullName>
    </recommendedName>
</protein>
<evidence type="ECO:0000313" key="3">
    <source>
        <dbReference type="Proteomes" id="UP001165060"/>
    </source>
</evidence>
<reference evidence="2 3" key="1">
    <citation type="journal article" date="2023" name="Commun. Biol.">
        <title>Genome analysis of Parmales, the sister group of diatoms, reveals the evolutionary specialization of diatoms from phago-mixotrophs to photoautotrophs.</title>
        <authorList>
            <person name="Ban H."/>
            <person name="Sato S."/>
            <person name="Yoshikawa S."/>
            <person name="Yamada K."/>
            <person name="Nakamura Y."/>
            <person name="Ichinomiya M."/>
            <person name="Sato N."/>
            <person name="Blanc-Mathieu R."/>
            <person name="Endo H."/>
            <person name="Kuwata A."/>
            <person name="Ogata H."/>
        </authorList>
    </citation>
    <scope>NUCLEOTIDE SEQUENCE [LARGE SCALE GENOMIC DNA]</scope>
</reference>
<dbReference type="Proteomes" id="UP001165060">
    <property type="component" value="Unassembled WGS sequence"/>
</dbReference>
<keyword evidence="3" id="KW-1185">Reference proteome</keyword>
<dbReference type="EMBL" id="BRYB01004006">
    <property type="protein sequence ID" value="GMI24164.1"/>
    <property type="molecule type" value="Genomic_DNA"/>
</dbReference>
<name>A0ABQ6MDA3_9STRA</name>
<sequence>MLSLPVLFFLGLSVLAPVLYSFLLSYAQALPHAPISEVPSASDLLSLHEGGQYYESSSSPGTQLEYFSLHSPSKNAGRPKTAVVNFHASYGTGKGACRLNFAKLADVLDLFQGTDVGMICPSLPGFGASAPYPWPAGFDHSDGAHAEYVGAYHAKFTRDVLELVKELGYTSAFAAGTELGSFQAAHFASKAAAAGLEMGGLLALNPPALGGQDVGGAGVPEFLGRPLRYLAAHLRSPSPSSNPFLRWRGLAADWLSLKGPRGSWMAPLLADARRAAAHFAFGRMVQLARMGEGEDVGDLVEVLPAGKPVHVHCAAGDEGCRNRAVEEWGCGRRGGGRKLFVHELESRLAAPVEAGVYQLLADGGLAGGAGGAGAGGGAEAGGEHAKQQGGQGAGNI</sequence>
<dbReference type="SUPFAM" id="SSF53474">
    <property type="entry name" value="alpha/beta-Hydrolases"/>
    <property type="match status" value="1"/>
</dbReference>
<feature type="compositionally biased region" description="Gly residues" evidence="1">
    <location>
        <begin position="371"/>
        <end position="380"/>
    </location>
</feature>
<dbReference type="InterPro" id="IPR029058">
    <property type="entry name" value="AB_hydrolase_fold"/>
</dbReference>
<comment type="caution">
    <text evidence="2">The sequence shown here is derived from an EMBL/GenBank/DDBJ whole genome shotgun (WGS) entry which is preliminary data.</text>
</comment>
<evidence type="ECO:0000313" key="2">
    <source>
        <dbReference type="EMBL" id="GMI24164.1"/>
    </source>
</evidence>
<accession>A0ABQ6MDA3</accession>
<feature type="region of interest" description="Disordered" evidence="1">
    <location>
        <begin position="371"/>
        <end position="396"/>
    </location>
</feature>
<organism evidence="2 3">
    <name type="scientific">Tetraparma gracilis</name>
    <dbReference type="NCBI Taxonomy" id="2962635"/>
    <lineage>
        <taxon>Eukaryota</taxon>
        <taxon>Sar</taxon>
        <taxon>Stramenopiles</taxon>
        <taxon>Ochrophyta</taxon>
        <taxon>Bolidophyceae</taxon>
        <taxon>Parmales</taxon>
        <taxon>Triparmaceae</taxon>
        <taxon>Tetraparma</taxon>
    </lineage>
</organism>
<proteinExistence type="predicted"/>
<evidence type="ECO:0008006" key="4">
    <source>
        <dbReference type="Google" id="ProtNLM"/>
    </source>
</evidence>
<gene>
    <name evidence="2" type="ORF">TeGR_g5482</name>
</gene>
<evidence type="ECO:0000256" key="1">
    <source>
        <dbReference type="SAM" id="MobiDB-lite"/>
    </source>
</evidence>
<dbReference type="Gene3D" id="3.40.50.1820">
    <property type="entry name" value="alpha/beta hydrolase"/>
    <property type="match status" value="1"/>
</dbReference>